<dbReference type="Gene3D" id="1.10.287.130">
    <property type="match status" value="1"/>
</dbReference>
<protein>
    <recommendedName>
        <fullName evidence="3">histidine kinase</fullName>
        <ecNumber evidence="3">2.7.13.3</ecNumber>
    </recommendedName>
</protein>
<dbReference type="SMART" id="SM00388">
    <property type="entry name" value="HisKA"/>
    <property type="match status" value="1"/>
</dbReference>
<dbReference type="InterPro" id="IPR036890">
    <property type="entry name" value="HATPase_C_sf"/>
</dbReference>
<gene>
    <name evidence="13" type="ORF">SAMN04487751_1719</name>
</gene>
<evidence type="ECO:0000256" key="7">
    <source>
        <dbReference type="ARBA" id="ARBA00022777"/>
    </source>
</evidence>
<evidence type="ECO:0000256" key="5">
    <source>
        <dbReference type="ARBA" id="ARBA00022679"/>
    </source>
</evidence>
<dbReference type="InterPro" id="IPR003661">
    <property type="entry name" value="HisK_dim/P_dom"/>
</dbReference>
<accession>A0A7Z7CZI5</accession>
<keyword evidence="9" id="KW-0902">Two-component regulatory system</keyword>
<dbReference type="PRINTS" id="PR00344">
    <property type="entry name" value="BCTRLSENSOR"/>
</dbReference>
<dbReference type="SMART" id="SM00304">
    <property type="entry name" value="HAMP"/>
    <property type="match status" value="1"/>
</dbReference>
<dbReference type="GO" id="GO:0005886">
    <property type="term" value="C:plasma membrane"/>
    <property type="evidence" value="ECO:0007669"/>
    <property type="project" value="UniProtKB-SubCell"/>
</dbReference>
<dbReference type="PANTHER" id="PTHR43547">
    <property type="entry name" value="TWO-COMPONENT HISTIDINE KINASE"/>
    <property type="match status" value="1"/>
</dbReference>
<feature type="transmembrane region" description="Helical" evidence="10">
    <location>
        <begin position="17"/>
        <end position="39"/>
    </location>
</feature>
<dbReference type="InterPro" id="IPR036097">
    <property type="entry name" value="HisK_dim/P_sf"/>
</dbReference>
<dbReference type="Proteomes" id="UP000198702">
    <property type="component" value="Unassembled WGS sequence"/>
</dbReference>
<dbReference type="InterPro" id="IPR003594">
    <property type="entry name" value="HATPase_dom"/>
</dbReference>
<reference evidence="13 14" key="1">
    <citation type="submission" date="2016-10" db="EMBL/GenBank/DDBJ databases">
        <authorList>
            <person name="Varghese N."/>
            <person name="Submissions S."/>
        </authorList>
    </citation>
    <scope>NUCLEOTIDE SEQUENCE [LARGE SCALE GENOMIC DNA]</scope>
    <source>
        <strain evidence="13 14">UNC380MFSha3.1</strain>
    </source>
</reference>
<dbReference type="PROSITE" id="PS50885">
    <property type="entry name" value="HAMP"/>
    <property type="match status" value="1"/>
</dbReference>
<dbReference type="SUPFAM" id="SSF55874">
    <property type="entry name" value="ATPase domain of HSP90 chaperone/DNA topoisomerase II/histidine kinase"/>
    <property type="match status" value="1"/>
</dbReference>
<evidence type="ECO:0000256" key="10">
    <source>
        <dbReference type="SAM" id="Phobius"/>
    </source>
</evidence>
<keyword evidence="4" id="KW-0597">Phosphoprotein</keyword>
<evidence type="ECO:0000259" key="11">
    <source>
        <dbReference type="PROSITE" id="PS50109"/>
    </source>
</evidence>
<sequence>MIIPAGAPVVRGIAARLVIAMTLVVIAGGLTAFLVATLVGPALFLQHVTESGGASQDAIGHAEEAFRSASTLATTIALGSATVTSVAASVFLARRIGASLRTMAEASTRLAAGRFDTRVTAPGVGAEFDQLARAFNAMADRLDRDEQLRRRLTADVAHELRTPVATIAATLDALDDDVQQLTPATTAVLRAQASRLTRLSADLSDVSRVDSGNLHLHRQPLAPGAILSAAAAAAAGAYAAAGVTLVVDAPHLPDLPVDLDRLGQVFANLLDNALRHTPTGGTVRLSAAPTPSGVRFVVADNGEGIDQAHLPHLFERFYRVDAARDRAHGGSGIGLSITRALVHAHGGTVTAHSAGAGHGAEFLIELPLDGEDAARGAHLQ</sequence>
<dbReference type="PROSITE" id="PS50109">
    <property type="entry name" value="HIS_KIN"/>
    <property type="match status" value="1"/>
</dbReference>
<keyword evidence="5" id="KW-0808">Transferase</keyword>
<dbReference type="PANTHER" id="PTHR43547:SF2">
    <property type="entry name" value="HYBRID SIGNAL TRANSDUCTION HISTIDINE KINASE C"/>
    <property type="match status" value="1"/>
</dbReference>
<dbReference type="Pfam" id="PF00672">
    <property type="entry name" value="HAMP"/>
    <property type="match status" value="1"/>
</dbReference>
<dbReference type="FunFam" id="3.30.565.10:FF:000006">
    <property type="entry name" value="Sensor histidine kinase WalK"/>
    <property type="match status" value="1"/>
</dbReference>
<dbReference type="Gene3D" id="3.30.565.10">
    <property type="entry name" value="Histidine kinase-like ATPase, C-terminal domain"/>
    <property type="match status" value="1"/>
</dbReference>
<organism evidence="13 14">
    <name type="scientific">Microbacterium saccharophilum</name>
    <dbReference type="NCBI Taxonomy" id="1213358"/>
    <lineage>
        <taxon>Bacteria</taxon>
        <taxon>Bacillati</taxon>
        <taxon>Actinomycetota</taxon>
        <taxon>Actinomycetes</taxon>
        <taxon>Micrococcales</taxon>
        <taxon>Microbacteriaceae</taxon>
        <taxon>Microbacterium</taxon>
    </lineage>
</organism>
<keyword evidence="8 10" id="KW-1133">Transmembrane helix</keyword>
<dbReference type="Gene3D" id="6.10.340.10">
    <property type="match status" value="1"/>
</dbReference>
<evidence type="ECO:0000313" key="14">
    <source>
        <dbReference type="Proteomes" id="UP000198702"/>
    </source>
</evidence>
<evidence type="ECO:0000256" key="1">
    <source>
        <dbReference type="ARBA" id="ARBA00000085"/>
    </source>
</evidence>
<comment type="catalytic activity">
    <reaction evidence="1">
        <text>ATP + protein L-histidine = ADP + protein N-phospho-L-histidine.</text>
        <dbReference type="EC" id="2.7.13.3"/>
    </reaction>
</comment>
<keyword evidence="10" id="KW-0472">Membrane</keyword>
<keyword evidence="7 13" id="KW-0418">Kinase</keyword>
<evidence type="ECO:0000313" key="13">
    <source>
        <dbReference type="EMBL" id="SFI46517.1"/>
    </source>
</evidence>
<dbReference type="GO" id="GO:0000155">
    <property type="term" value="F:phosphorelay sensor kinase activity"/>
    <property type="evidence" value="ECO:0007669"/>
    <property type="project" value="InterPro"/>
</dbReference>
<dbReference type="SMART" id="SM00387">
    <property type="entry name" value="HATPase_c"/>
    <property type="match status" value="1"/>
</dbReference>
<evidence type="ECO:0000256" key="3">
    <source>
        <dbReference type="ARBA" id="ARBA00012438"/>
    </source>
</evidence>
<dbReference type="SUPFAM" id="SSF47384">
    <property type="entry name" value="Homodimeric domain of signal transducing histidine kinase"/>
    <property type="match status" value="1"/>
</dbReference>
<dbReference type="CDD" id="cd00075">
    <property type="entry name" value="HATPase"/>
    <property type="match status" value="1"/>
</dbReference>
<proteinExistence type="predicted"/>
<dbReference type="InterPro" id="IPR004358">
    <property type="entry name" value="Sig_transdc_His_kin-like_C"/>
</dbReference>
<feature type="transmembrane region" description="Helical" evidence="10">
    <location>
        <begin position="72"/>
        <end position="93"/>
    </location>
</feature>
<dbReference type="EC" id="2.7.13.3" evidence="3"/>
<comment type="caution">
    <text evidence="13">The sequence shown here is derived from an EMBL/GenBank/DDBJ whole genome shotgun (WGS) entry which is preliminary data.</text>
</comment>
<feature type="domain" description="Histidine kinase" evidence="11">
    <location>
        <begin position="155"/>
        <end position="370"/>
    </location>
</feature>
<evidence type="ECO:0000259" key="12">
    <source>
        <dbReference type="PROSITE" id="PS50885"/>
    </source>
</evidence>
<dbReference type="EMBL" id="FOQZ01000002">
    <property type="protein sequence ID" value="SFI46517.1"/>
    <property type="molecule type" value="Genomic_DNA"/>
</dbReference>
<dbReference type="Pfam" id="PF02518">
    <property type="entry name" value="HATPase_c"/>
    <property type="match status" value="1"/>
</dbReference>
<evidence type="ECO:0000256" key="4">
    <source>
        <dbReference type="ARBA" id="ARBA00022553"/>
    </source>
</evidence>
<dbReference type="Pfam" id="PF00512">
    <property type="entry name" value="HisKA"/>
    <property type="match status" value="1"/>
</dbReference>
<evidence type="ECO:0000256" key="9">
    <source>
        <dbReference type="ARBA" id="ARBA00023012"/>
    </source>
</evidence>
<evidence type="ECO:0000256" key="6">
    <source>
        <dbReference type="ARBA" id="ARBA00022692"/>
    </source>
</evidence>
<name>A0A7Z7CZI5_9MICO</name>
<dbReference type="CDD" id="cd00082">
    <property type="entry name" value="HisKA"/>
    <property type="match status" value="1"/>
</dbReference>
<evidence type="ECO:0000256" key="2">
    <source>
        <dbReference type="ARBA" id="ARBA00004236"/>
    </source>
</evidence>
<dbReference type="InterPro" id="IPR003660">
    <property type="entry name" value="HAMP_dom"/>
</dbReference>
<dbReference type="SUPFAM" id="SSF158472">
    <property type="entry name" value="HAMP domain-like"/>
    <property type="match status" value="1"/>
</dbReference>
<comment type="subcellular location">
    <subcellularLocation>
        <location evidence="2">Cell membrane</location>
    </subcellularLocation>
</comment>
<feature type="domain" description="HAMP" evidence="12">
    <location>
        <begin position="94"/>
        <end position="147"/>
    </location>
</feature>
<dbReference type="AlphaFoldDB" id="A0A7Z7CZI5"/>
<keyword evidence="6 10" id="KW-0812">Transmembrane</keyword>
<dbReference type="InterPro" id="IPR005467">
    <property type="entry name" value="His_kinase_dom"/>
</dbReference>
<dbReference type="CDD" id="cd06225">
    <property type="entry name" value="HAMP"/>
    <property type="match status" value="1"/>
</dbReference>
<evidence type="ECO:0000256" key="8">
    <source>
        <dbReference type="ARBA" id="ARBA00022989"/>
    </source>
</evidence>